<dbReference type="FunFam" id="3.40.50.2300:FF:000113">
    <property type="entry name" value="Low molecular weight protein-tyrosine-phosphatase"/>
    <property type="match status" value="1"/>
</dbReference>
<keyword evidence="8" id="KW-1185">Reference proteome</keyword>
<proteinExistence type="inferred from homology"/>
<evidence type="ECO:0000256" key="1">
    <source>
        <dbReference type="ARBA" id="ARBA00011063"/>
    </source>
</evidence>
<dbReference type="InterPro" id="IPR036196">
    <property type="entry name" value="Ptyr_pPase_sf"/>
</dbReference>
<sequence length="155" mass="17316">MVCMGNICRSPTAEGVLRHLLLEAELADAVRVDSAGTLGYHAGSAPDARSQKHASRRGYDLSGLRARQVRVGDFEEFDLILAMDWQNLEELRDLCPPRHQHKLRRLMEFAPPGLGEEVSDPYYGGAGGFETVLDHVEQGCRGLLVHLRERLELPR</sequence>
<feature type="active site" evidence="5">
    <location>
        <position position="9"/>
    </location>
</feature>
<dbReference type="InterPro" id="IPR023485">
    <property type="entry name" value="Ptyr_pPase"/>
</dbReference>
<dbReference type="PANTHER" id="PTHR11717:SF7">
    <property type="entry name" value="LOW MOLECULAR WEIGHT PHOSPHOTYROSINE PROTEIN PHOSPHATASE"/>
    <property type="match status" value="1"/>
</dbReference>
<dbReference type="RefSeq" id="WP_061503181.1">
    <property type="nucleotide sequence ID" value="NZ_CP010951.1"/>
</dbReference>
<dbReference type="PRINTS" id="PR00719">
    <property type="entry name" value="LMWPTPASE"/>
</dbReference>
<name>A0A127JY91_9BURK</name>
<dbReference type="SMART" id="SM00226">
    <property type="entry name" value="LMWPc"/>
    <property type="match status" value="1"/>
</dbReference>
<evidence type="ECO:0000256" key="4">
    <source>
        <dbReference type="ARBA" id="ARBA00022912"/>
    </source>
</evidence>
<dbReference type="SUPFAM" id="SSF52788">
    <property type="entry name" value="Phosphotyrosine protein phosphatases I"/>
    <property type="match status" value="1"/>
</dbReference>
<feature type="active site" description="Proton donor" evidence="5">
    <location>
        <position position="120"/>
    </location>
</feature>
<evidence type="ECO:0000256" key="2">
    <source>
        <dbReference type="ARBA" id="ARBA00013064"/>
    </source>
</evidence>
<accession>A0A127JY91</accession>
<dbReference type="Proteomes" id="UP000070433">
    <property type="component" value="Chromosome"/>
</dbReference>
<gene>
    <name evidence="7" type="ORF">UC35_21020</name>
</gene>
<dbReference type="EMBL" id="CP010951">
    <property type="protein sequence ID" value="AMO24864.1"/>
    <property type="molecule type" value="Genomic_DNA"/>
</dbReference>
<evidence type="ECO:0000313" key="8">
    <source>
        <dbReference type="Proteomes" id="UP000070433"/>
    </source>
</evidence>
<dbReference type="EC" id="3.1.3.48" evidence="2"/>
<protein>
    <recommendedName>
        <fullName evidence="2">protein-tyrosine-phosphatase</fullName>
        <ecNumber evidence="2">3.1.3.48</ecNumber>
    </recommendedName>
</protein>
<keyword evidence="4" id="KW-0904">Protein phosphatase</keyword>
<reference evidence="7 8" key="1">
    <citation type="journal article" date="2014" name="Int. J. Syst. Evol. Microbiol.">
        <title>Ramlibacter solisilvae sp. nov., isolated from forest soil, and emended description of the genus Ramlibacter.</title>
        <authorList>
            <person name="Lee H.J."/>
            <person name="Lee S.H."/>
            <person name="Lee S.S."/>
            <person name="Lee J.S."/>
            <person name="Kim Y."/>
            <person name="Kim S.C."/>
            <person name="Jeon C.O."/>
        </authorList>
    </citation>
    <scope>NUCLEOTIDE SEQUENCE [LARGE SCALE GENOMIC DNA]</scope>
    <source>
        <strain evidence="7 8">5-10</strain>
    </source>
</reference>
<feature type="active site" description="Nucleophile" evidence="5">
    <location>
        <position position="3"/>
    </location>
</feature>
<dbReference type="PANTHER" id="PTHR11717">
    <property type="entry name" value="LOW MOLECULAR WEIGHT PROTEIN TYROSINE PHOSPHATASE"/>
    <property type="match status" value="1"/>
</dbReference>
<dbReference type="InterPro" id="IPR017867">
    <property type="entry name" value="Tyr_phospatase_low_mol_wt"/>
</dbReference>
<comment type="similarity">
    <text evidence="1">Belongs to the low molecular weight phosphotyrosine protein phosphatase family.</text>
</comment>
<evidence type="ECO:0000256" key="5">
    <source>
        <dbReference type="PIRSR" id="PIRSR617867-1"/>
    </source>
</evidence>
<dbReference type="PATRIC" id="fig|94132.3.peg.4287"/>
<dbReference type="Gene3D" id="3.40.50.2300">
    <property type="match status" value="1"/>
</dbReference>
<evidence type="ECO:0000313" key="7">
    <source>
        <dbReference type="EMBL" id="AMO24864.1"/>
    </source>
</evidence>
<dbReference type="AlphaFoldDB" id="A0A127JY91"/>
<dbReference type="Pfam" id="PF01451">
    <property type="entry name" value="LMWPc"/>
    <property type="match status" value="1"/>
</dbReference>
<feature type="domain" description="Phosphotyrosine protein phosphatase I" evidence="6">
    <location>
        <begin position="2"/>
        <end position="146"/>
    </location>
</feature>
<evidence type="ECO:0000259" key="6">
    <source>
        <dbReference type="SMART" id="SM00226"/>
    </source>
</evidence>
<dbReference type="InterPro" id="IPR050438">
    <property type="entry name" value="LMW_PTPase"/>
</dbReference>
<organism evidence="7 8">
    <name type="scientific">Ramlibacter tataouinensis</name>
    <dbReference type="NCBI Taxonomy" id="94132"/>
    <lineage>
        <taxon>Bacteria</taxon>
        <taxon>Pseudomonadati</taxon>
        <taxon>Pseudomonadota</taxon>
        <taxon>Betaproteobacteria</taxon>
        <taxon>Burkholderiales</taxon>
        <taxon>Comamonadaceae</taxon>
        <taxon>Ramlibacter</taxon>
    </lineage>
</organism>
<dbReference type="CDD" id="cd16343">
    <property type="entry name" value="LMWPTP"/>
    <property type="match status" value="1"/>
</dbReference>
<keyword evidence="3" id="KW-0378">Hydrolase</keyword>
<dbReference type="OrthoDB" id="9784339at2"/>
<dbReference type="GO" id="GO:0004725">
    <property type="term" value="F:protein tyrosine phosphatase activity"/>
    <property type="evidence" value="ECO:0007669"/>
    <property type="project" value="UniProtKB-EC"/>
</dbReference>
<evidence type="ECO:0000256" key="3">
    <source>
        <dbReference type="ARBA" id="ARBA00022801"/>
    </source>
</evidence>